<name>A0ABD3PQL9_9STRA</name>
<organism evidence="5 6">
    <name type="scientific">Stephanodiscus triporus</name>
    <dbReference type="NCBI Taxonomy" id="2934178"/>
    <lineage>
        <taxon>Eukaryota</taxon>
        <taxon>Sar</taxon>
        <taxon>Stramenopiles</taxon>
        <taxon>Ochrophyta</taxon>
        <taxon>Bacillariophyta</taxon>
        <taxon>Coscinodiscophyceae</taxon>
        <taxon>Thalassiosirophycidae</taxon>
        <taxon>Stephanodiscales</taxon>
        <taxon>Stephanodiscaceae</taxon>
        <taxon>Stephanodiscus</taxon>
    </lineage>
</organism>
<sequence>MPSRMTPPSRRGDDLVLRGSPTRATATVMPLRRRGRRTTTTTTTASRNSPLFVTLAVFAASSLLAFQSLHRAAAQPAGNDSAEQYCEDATSALQFYQNQMLTWDSVYATAFIAFCFGSVCLLGYETLRRDPLIGKYIYDRKRLSQPDRSPPPLMTSRSLWRGGRDEGRRCPAGCWPVCPALFEILFMSLDPNYVRYSRRADEARKMREMRGHHGCCGTGWINRSLLNNYRGRRSSSSVDEDGYEFYPDYNREYSHAFHGDDARYSVERNEDPVKDDGSDGFGEFLMVVSGTSSSPKDRVNEDEEGEEKAATTTSVIRKTAFDLFPEEDLRQYFAQSRYNRGGVGGTRDLIKNIMDGGCKLTESEPNKDASSERGSGVKDDTKDEESTPPHACDADGRNLTVDTTGVIDGIDEDEVKYPSRLKYVFTLLPFYNWRSTFKKIGVFLLLPAFLQSCRYVLSRMRQSPRGSRRGDEFGRLDTSKGVLVTAPGKDLSPEDKELLRCAGLDMYLHIRFARFGFDATFYPFLVGLVFVLPVYNVMNQYQSIPAENAPKYLGLTINNIHDGSKAIVWIVLLTIFLYLYIMRRLWIEWEVFLKLRHEFLARGGVHFFKDVRPTYLRKDVFESLFPGEIEHAEMLIDTSNLEGILQKRRALIEKYENNDAKYQYERWLRKKRESGQEPARPMVKIGGIFSGKKQDALEYYNSKIIELEELASKEYDEIVETRMKCHTISQIKSSGHGEEQDFFHGTGVVTFNSIAGKQSGMFRDVSCKPVQ</sequence>
<keyword evidence="2" id="KW-0472">Membrane</keyword>
<protein>
    <recommendedName>
        <fullName evidence="7">PARP</fullName>
    </recommendedName>
</protein>
<evidence type="ECO:0000256" key="2">
    <source>
        <dbReference type="SAM" id="Phobius"/>
    </source>
</evidence>
<reference evidence="5 6" key="1">
    <citation type="submission" date="2024-10" db="EMBL/GenBank/DDBJ databases">
        <title>Updated reference genomes for cyclostephanoid diatoms.</title>
        <authorList>
            <person name="Roberts W.R."/>
            <person name="Alverson A.J."/>
        </authorList>
    </citation>
    <scope>NUCLEOTIDE SEQUENCE [LARGE SCALE GENOMIC DNA]</scope>
    <source>
        <strain evidence="5 6">AJA276-08</strain>
    </source>
</reference>
<evidence type="ECO:0000313" key="6">
    <source>
        <dbReference type="Proteomes" id="UP001530315"/>
    </source>
</evidence>
<feature type="region of interest" description="Disordered" evidence="1">
    <location>
        <begin position="290"/>
        <end position="312"/>
    </location>
</feature>
<dbReference type="InterPro" id="IPR032880">
    <property type="entry name" value="CSC1/OSCA1-like_N"/>
</dbReference>
<dbReference type="PANTHER" id="PTHR13018:SF5">
    <property type="entry name" value="RE44586P"/>
    <property type="match status" value="1"/>
</dbReference>
<evidence type="ECO:0008006" key="7">
    <source>
        <dbReference type="Google" id="ProtNLM"/>
    </source>
</evidence>
<dbReference type="Pfam" id="PF13967">
    <property type="entry name" value="RSN1_TM"/>
    <property type="match status" value="1"/>
</dbReference>
<keyword evidence="6" id="KW-1185">Reference proteome</keyword>
<dbReference type="PANTHER" id="PTHR13018">
    <property type="entry name" value="PROBABLE MEMBRANE PROTEIN DUF221-RELATED"/>
    <property type="match status" value="1"/>
</dbReference>
<proteinExistence type="predicted"/>
<keyword evidence="2" id="KW-0812">Transmembrane</keyword>
<dbReference type="Proteomes" id="UP001530315">
    <property type="component" value="Unassembled WGS sequence"/>
</dbReference>
<dbReference type="InterPro" id="IPR027815">
    <property type="entry name" value="CSC1/OSCA1-like_cyt"/>
</dbReference>
<dbReference type="EMBL" id="JALLAZ020000655">
    <property type="protein sequence ID" value="KAL3790132.1"/>
    <property type="molecule type" value="Genomic_DNA"/>
</dbReference>
<dbReference type="InterPro" id="IPR045122">
    <property type="entry name" value="Csc1-like"/>
</dbReference>
<gene>
    <name evidence="5" type="ORF">ACHAW5_007854</name>
</gene>
<evidence type="ECO:0000259" key="4">
    <source>
        <dbReference type="Pfam" id="PF14703"/>
    </source>
</evidence>
<feature type="transmembrane region" description="Helical" evidence="2">
    <location>
        <begin position="515"/>
        <end position="535"/>
    </location>
</feature>
<dbReference type="Pfam" id="PF14703">
    <property type="entry name" value="PHM7_cyt"/>
    <property type="match status" value="1"/>
</dbReference>
<feature type="region of interest" description="Disordered" evidence="1">
    <location>
        <begin position="360"/>
        <end position="398"/>
    </location>
</feature>
<feature type="transmembrane region" description="Helical" evidence="2">
    <location>
        <begin position="566"/>
        <end position="586"/>
    </location>
</feature>
<evidence type="ECO:0000259" key="3">
    <source>
        <dbReference type="Pfam" id="PF13967"/>
    </source>
</evidence>
<dbReference type="AlphaFoldDB" id="A0ABD3PQL9"/>
<feature type="compositionally biased region" description="Basic and acidic residues" evidence="1">
    <location>
        <begin position="361"/>
        <end position="396"/>
    </location>
</feature>
<evidence type="ECO:0000256" key="1">
    <source>
        <dbReference type="SAM" id="MobiDB-lite"/>
    </source>
</evidence>
<evidence type="ECO:0000313" key="5">
    <source>
        <dbReference type="EMBL" id="KAL3790132.1"/>
    </source>
</evidence>
<feature type="domain" description="CSC1/OSCA1-like cytosolic" evidence="4">
    <location>
        <begin position="618"/>
        <end position="718"/>
    </location>
</feature>
<feature type="domain" description="CSC1/OSCA1-like N-terminal transmembrane" evidence="3">
    <location>
        <begin position="494"/>
        <end position="588"/>
    </location>
</feature>
<comment type="caution">
    <text evidence="5">The sequence shown here is derived from an EMBL/GenBank/DDBJ whole genome shotgun (WGS) entry which is preliminary data.</text>
</comment>
<accession>A0ABD3PQL9</accession>
<keyword evidence="2" id="KW-1133">Transmembrane helix</keyword>